<accession>A0ABP9BIU9</accession>
<sequence>MTPIRTLSCIALALTLSLASALSAHAGSATAQLQYFDKTTYSGDLAVSVDLYDPPQKPGQYVVPKRYPATLLFERPDRFRLVLRPGAKDEFRAVAEAGIVHWKDSATGLSGKEEAGKIVDPLALALLGAAGELLRFSAAKDLVLPKSSKLSGARLQPNTWGTGVEQGTAWFSSEGKPVGFEFVLADGTKVFISVLLFKQNVKTTPGDFQL</sequence>
<organism evidence="2 3">
    <name type="scientific">Lysobacter hankyongensis</name>
    <dbReference type="NCBI Taxonomy" id="1176535"/>
    <lineage>
        <taxon>Bacteria</taxon>
        <taxon>Pseudomonadati</taxon>
        <taxon>Pseudomonadota</taxon>
        <taxon>Gammaproteobacteria</taxon>
        <taxon>Lysobacterales</taxon>
        <taxon>Lysobacteraceae</taxon>
        <taxon>Lysobacter</taxon>
    </lineage>
</organism>
<protein>
    <recommendedName>
        <fullName evidence="4">DUF2987 domain-containing protein</fullName>
    </recommendedName>
</protein>
<evidence type="ECO:0000313" key="2">
    <source>
        <dbReference type="EMBL" id="GAA4796063.1"/>
    </source>
</evidence>
<dbReference type="EMBL" id="BAABJE010000010">
    <property type="protein sequence ID" value="GAA4796063.1"/>
    <property type="molecule type" value="Genomic_DNA"/>
</dbReference>
<feature type="chain" id="PRO_5047321889" description="DUF2987 domain-containing protein" evidence="1">
    <location>
        <begin position="27"/>
        <end position="210"/>
    </location>
</feature>
<evidence type="ECO:0000313" key="3">
    <source>
        <dbReference type="Proteomes" id="UP001499959"/>
    </source>
</evidence>
<comment type="caution">
    <text evidence="2">The sequence shown here is derived from an EMBL/GenBank/DDBJ whole genome shotgun (WGS) entry which is preliminary data.</text>
</comment>
<evidence type="ECO:0000256" key="1">
    <source>
        <dbReference type="SAM" id="SignalP"/>
    </source>
</evidence>
<feature type="signal peptide" evidence="1">
    <location>
        <begin position="1"/>
        <end position="26"/>
    </location>
</feature>
<proteinExistence type="predicted"/>
<dbReference type="RefSeq" id="WP_345303412.1">
    <property type="nucleotide sequence ID" value="NZ_BAABJE010000010.1"/>
</dbReference>
<keyword evidence="1" id="KW-0732">Signal</keyword>
<gene>
    <name evidence="2" type="ORF">GCM10023307_22450</name>
</gene>
<name>A0ABP9BIU9_9GAMM</name>
<evidence type="ECO:0008006" key="4">
    <source>
        <dbReference type="Google" id="ProtNLM"/>
    </source>
</evidence>
<keyword evidence="3" id="KW-1185">Reference proteome</keyword>
<dbReference type="Proteomes" id="UP001499959">
    <property type="component" value="Unassembled WGS sequence"/>
</dbReference>
<reference evidence="3" key="1">
    <citation type="journal article" date="2019" name="Int. J. Syst. Evol. Microbiol.">
        <title>The Global Catalogue of Microorganisms (GCM) 10K type strain sequencing project: providing services to taxonomists for standard genome sequencing and annotation.</title>
        <authorList>
            <consortium name="The Broad Institute Genomics Platform"/>
            <consortium name="The Broad Institute Genome Sequencing Center for Infectious Disease"/>
            <person name="Wu L."/>
            <person name="Ma J."/>
        </authorList>
    </citation>
    <scope>NUCLEOTIDE SEQUENCE [LARGE SCALE GENOMIC DNA]</scope>
    <source>
        <strain evidence="3">JCM 18204</strain>
    </source>
</reference>